<dbReference type="RefSeq" id="WP_066847283.1">
    <property type="nucleotide sequence ID" value="NZ_CP019602.1"/>
</dbReference>
<dbReference type="PANTHER" id="PTHR21666:SF285">
    <property type="entry name" value="M23 FAMILY METALLOPEPTIDASE"/>
    <property type="match status" value="1"/>
</dbReference>
<name>A0A1Z1FDX3_9SPHN</name>
<organism evidence="4 5">
    <name type="scientific">Croceicoccus marinus</name>
    <dbReference type="NCBI Taxonomy" id="450378"/>
    <lineage>
        <taxon>Bacteria</taxon>
        <taxon>Pseudomonadati</taxon>
        <taxon>Pseudomonadota</taxon>
        <taxon>Alphaproteobacteria</taxon>
        <taxon>Sphingomonadales</taxon>
        <taxon>Erythrobacteraceae</taxon>
        <taxon>Croceicoccus</taxon>
    </lineage>
</organism>
<dbReference type="Pfam" id="PF01551">
    <property type="entry name" value="Peptidase_M23"/>
    <property type="match status" value="1"/>
</dbReference>
<dbReference type="InterPro" id="IPR011055">
    <property type="entry name" value="Dup_hybrid_motif"/>
</dbReference>
<feature type="compositionally biased region" description="Low complexity" evidence="1">
    <location>
        <begin position="27"/>
        <end position="47"/>
    </location>
</feature>
<evidence type="ECO:0000256" key="1">
    <source>
        <dbReference type="SAM" id="MobiDB-lite"/>
    </source>
</evidence>
<proteinExistence type="predicted"/>
<dbReference type="OrthoDB" id="9815245at2"/>
<feature type="region of interest" description="Disordered" evidence="1">
    <location>
        <begin position="27"/>
        <end position="63"/>
    </location>
</feature>
<accession>A0A1Z1FDX3</accession>
<sequence>MRLAASASLAVLAAGCTVVPQADRQQGVPQQAVPQQAVPQQSGTPAAAPAPAPKPAPAPAALPPARFTYAGELTQGGWIRGIAPEGTVTLTLDGEPVPVAADGSFLAAFDRDAGGIATLAAQRSDGATATQALTIAPRDWRIEHINAARRTGGPSESFMQRRRPELERIYGARAMQTGAQGWRQDFTWPVKGRISGRFGSQRIYRGEPGSYHTGLDIAPGAGTPYVAPADGVVVLAADDFSLEGNLLIIDHGNGLNSAFLHSQRLDVKQGDRVTQGQQLGLIGSSGRATGPHLHWSLMWGKARLDPLLFTGPQN</sequence>
<dbReference type="STRING" id="450378.GCA_001661675_02659"/>
<evidence type="ECO:0000313" key="5">
    <source>
        <dbReference type="Proteomes" id="UP000195807"/>
    </source>
</evidence>
<feature type="domain" description="M23ase beta-sheet core" evidence="3">
    <location>
        <begin position="211"/>
        <end position="306"/>
    </location>
</feature>
<feature type="chain" id="PRO_5011539353" evidence="2">
    <location>
        <begin position="23"/>
        <end position="314"/>
    </location>
</feature>
<evidence type="ECO:0000256" key="2">
    <source>
        <dbReference type="SAM" id="SignalP"/>
    </source>
</evidence>
<dbReference type="PANTHER" id="PTHR21666">
    <property type="entry name" value="PEPTIDASE-RELATED"/>
    <property type="match status" value="1"/>
</dbReference>
<dbReference type="InterPro" id="IPR016047">
    <property type="entry name" value="M23ase_b-sheet_dom"/>
</dbReference>
<gene>
    <name evidence="4" type="ORF">A9D14_13240</name>
</gene>
<keyword evidence="2" id="KW-0732">Signal</keyword>
<dbReference type="FunFam" id="2.70.70.10:FF:000019">
    <property type="entry name" value="M23 family peptidase"/>
    <property type="match status" value="1"/>
</dbReference>
<feature type="compositionally biased region" description="Pro residues" evidence="1">
    <location>
        <begin position="48"/>
        <end position="62"/>
    </location>
</feature>
<dbReference type="InterPro" id="IPR050570">
    <property type="entry name" value="Cell_wall_metabolism_enzyme"/>
</dbReference>
<dbReference type="EMBL" id="CP019602">
    <property type="protein sequence ID" value="ARU16950.1"/>
    <property type="molecule type" value="Genomic_DNA"/>
</dbReference>
<evidence type="ECO:0000259" key="3">
    <source>
        <dbReference type="Pfam" id="PF01551"/>
    </source>
</evidence>
<dbReference type="PROSITE" id="PS51257">
    <property type="entry name" value="PROKAR_LIPOPROTEIN"/>
    <property type="match status" value="1"/>
</dbReference>
<dbReference type="Proteomes" id="UP000195807">
    <property type="component" value="Chromosome"/>
</dbReference>
<dbReference type="CDD" id="cd12797">
    <property type="entry name" value="M23_peptidase"/>
    <property type="match status" value="1"/>
</dbReference>
<reference evidence="4 5" key="1">
    <citation type="submission" date="2017-01" db="EMBL/GenBank/DDBJ databases">
        <title>Complete genome sequence of esterase-producing bacterium Croceicoccus marinus E4A9.</title>
        <authorList>
            <person name="Wu Y.-H."/>
            <person name="Cheng H."/>
            <person name="Xu L."/>
            <person name="Huo Y.-Y."/>
            <person name="Wang C.-S."/>
            <person name="Xu X.-W."/>
        </authorList>
    </citation>
    <scope>NUCLEOTIDE SEQUENCE [LARGE SCALE GENOMIC DNA]</scope>
    <source>
        <strain evidence="4 5">E4A9</strain>
    </source>
</reference>
<dbReference type="SUPFAM" id="SSF51261">
    <property type="entry name" value="Duplicated hybrid motif"/>
    <property type="match status" value="1"/>
</dbReference>
<dbReference type="AlphaFoldDB" id="A0A1Z1FDX3"/>
<feature type="signal peptide" evidence="2">
    <location>
        <begin position="1"/>
        <end position="22"/>
    </location>
</feature>
<dbReference type="GO" id="GO:0004222">
    <property type="term" value="F:metalloendopeptidase activity"/>
    <property type="evidence" value="ECO:0007669"/>
    <property type="project" value="TreeGrafter"/>
</dbReference>
<keyword evidence="5" id="KW-1185">Reference proteome</keyword>
<dbReference type="KEGG" id="cman:A9D14_13240"/>
<protein>
    <submittedName>
        <fullName evidence="4">Peptidase</fullName>
    </submittedName>
</protein>
<dbReference type="Gene3D" id="2.70.70.10">
    <property type="entry name" value="Glucose Permease (Domain IIA)"/>
    <property type="match status" value="1"/>
</dbReference>
<evidence type="ECO:0000313" key="4">
    <source>
        <dbReference type="EMBL" id="ARU16950.1"/>
    </source>
</evidence>